<dbReference type="Gene3D" id="1.25.40.390">
    <property type="match status" value="1"/>
</dbReference>
<comment type="similarity">
    <text evidence="2">Belongs to the SusD family.</text>
</comment>
<organism evidence="8 9">
    <name type="scientific">Sphingobacterium faecale</name>
    <dbReference type="NCBI Taxonomy" id="2803775"/>
    <lineage>
        <taxon>Bacteria</taxon>
        <taxon>Pseudomonadati</taxon>
        <taxon>Bacteroidota</taxon>
        <taxon>Sphingobacteriia</taxon>
        <taxon>Sphingobacteriales</taxon>
        <taxon>Sphingobacteriaceae</taxon>
        <taxon>Sphingobacterium</taxon>
    </lineage>
</organism>
<protein>
    <submittedName>
        <fullName evidence="8">RagB/SusD family nutrient uptake outer membrane protein</fullName>
    </submittedName>
</protein>
<dbReference type="Pfam" id="PF07980">
    <property type="entry name" value="SusD_RagB"/>
    <property type="match status" value="1"/>
</dbReference>
<keyword evidence="4" id="KW-0472">Membrane</keyword>
<evidence type="ECO:0000313" key="8">
    <source>
        <dbReference type="EMBL" id="MBL1409794.1"/>
    </source>
</evidence>
<evidence type="ECO:0000259" key="7">
    <source>
        <dbReference type="Pfam" id="PF14322"/>
    </source>
</evidence>
<evidence type="ECO:0000256" key="1">
    <source>
        <dbReference type="ARBA" id="ARBA00004442"/>
    </source>
</evidence>
<comment type="subcellular location">
    <subcellularLocation>
        <location evidence="1">Cell outer membrane</location>
    </subcellularLocation>
</comment>
<dbReference type="InterPro" id="IPR011990">
    <property type="entry name" value="TPR-like_helical_dom_sf"/>
</dbReference>
<dbReference type="Proteomes" id="UP000625283">
    <property type="component" value="Unassembled WGS sequence"/>
</dbReference>
<dbReference type="PROSITE" id="PS51257">
    <property type="entry name" value="PROKAR_LIPOPROTEIN"/>
    <property type="match status" value="1"/>
</dbReference>
<comment type="caution">
    <text evidence="8">The sequence shown here is derived from an EMBL/GenBank/DDBJ whole genome shotgun (WGS) entry which is preliminary data.</text>
</comment>
<dbReference type="SMART" id="SM00028">
    <property type="entry name" value="TPR"/>
    <property type="match status" value="2"/>
</dbReference>
<accession>A0ABS1R6D2</accession>
<dbReference type="InterPro" id="IPR012944">
    <property type="entry name" value="SusD_RagB_dom"/>
</dbReference>
<evidence type="ECO:0000256" key="4">
    <source>
        <dbReference type="ARBA" id="ARBA00023136"/>
    </source>
</evidence>
<dbReference type="EMBL" id="JAERTY010000007">
    <property type="protein sequence ID" value="MBL1409794.1"/>
    <property type="molecule type" value="Genomic_DNA"/>
</dbReference>
<dbReference type="InterPro" id="IPR033985">
    <property type="entry name" value="SusD-like_N"/>
</dbReference>
<feature type="domain" description="RagB/SusD" evidence="6">
    <location>
        <begin position="368"/>
        <end position="483"/>
    </location>
</feature>
<keyword evidence="5" id="KW-0998">Cell outer membrane</keyword>
<sequence>MKNIFLPLIVFSFFLLSCESKFLDVLPKELVIAQTTADFRKLLDNADTRYTYNLSQVSGYVDVVSDDSQLDSVWFDWERDRLHAKQLYAFEPEVWLPDGAADDNVWKQNYYVNSVVSTILDGIVIAKDDPKQQKQLIAEAKVHRSYAYLTLVNIYAKHYNKTTANTDLGVPLFTNPVDLPKLNRASVAKVYQFIISELMAALPDLPDNVQMQNSHRPTKVSVYAILARAYLYMGEYEKAIEYADLSLAIKNFLYDYNTIFTGLPAVGSLKGLSRTNDEEMLLHKTTVKSARISDYAMLDSNSFNDLYSGFYRISDTEVENTDLRRVLWFEGLNSSGKFNRDRVTYTFAKNRYKLDNAIVDYIPVSTPEVYLTRAECRARLNNLKEALDDVNAIRQKRYKSGKYTAVSPADFGNDRERVLQEVLLERRRELYGRDLRLFDVKRLGLPVSHILGEEIVSASSNDQKLIWPIYYNYIVLNPEIDQNQR</sequence>
<evidence type="ECO:0000256" key="2">
    <source>
        <dbReference type="ARBA" id="ARBA00006275"/>
    </source>
</evidence>
<keyword evidence="3" id="KW-0732">Signal</keyword>
<feature type="domain" description="SusD-like N-terminal" evidence="7">
    <location>
        <begin position="21"/>
        <end position="231"/>
    </location>
</feature>
<reference evidence="8 9" key="1">
    <citation type="submission" date="2021-01" db="EMBL/GenBank/DDBJ databases">
        <title>C459-1 draft genome sequence.</title>
        <authorList>
            <person name="Zhang X.-F."/>
        </authorList>
    </citation>
    <scope>NUCLEOTIDE SEQUENCE [LARGE SCALE GENOMIC DNA]</scope>
    <source>
        <strain evidence="9">C459-1</strain>
    </source>
</reference>
<dbReference type="SUPFAM" id="SSF48452">
    <property type="entry name" value="TPR-like"/>
    <property type="match status" value="1"/>
</dbReference>
<proteinExistence type="inferred from homology"/>
<name>A0ABS1R6D2_9SPHI</name>
<dbReference type="InterPro" id="IPR019734">
    <property type="entry name" value="TPR_rpt"/>
</dbReference>
<dbReference type="Pfam" id="PF14322">
    <property type="entry name" value="SusD-like_3"/>
    <property type="match status" value="1"/>
</dbReference>
<keyword evidence="9" id="KW-1185">Reference proteome</keyword>
<evidence type="ECO:0000313" key="9">
    <source>
        <dbReference type="Proteomes" id="UP000625283"/>
    </source>
</evidence>
<dbReference type="RefSeq" id="WP_202103508.1">
    <property type="nucleotide sequence ID" value="NZ_JAERTY010000007.1"/>
</dbReference>
<evidence type="ECO:0000259" key="6">
    <source>
        <dbReference type="Pfam" id="PF07980"/>
    </source>
</evidence>
<evidence type="ECO:0000256" key="3">
    <source>
        <dbReference type="ARBA" id="ARBA00022729"/>
    </source>
</evidence>
<evidence type="ECO:0000256" key="5">
    <source>
        <dbReference type="ARBA" id="ARBA00023237"/>
    </source>
</evidence>
<gene>
    <name evidence="8" type="ORF">JKG61_13615</name>
</gene>